<dbReference type="SMART" id="SM00267">
    <property type="entry name" value="GGDEF"/>
    <property type="match status" value="1"/>
</dbReference>
<comment type="catalytic activity">
    <reaction evidence="2">
        <text>2 GTP = 3',3'-c-di-GMP + 2 diphosphate</text>
        <dbReference type="Rhea" id="RHEA:24898"/>
        <dbReference type="ChEBI" id="CHEBI:33019"/>
        <dbReference type="ChEBI" id="CHEBI:37565"/>
        <dbReference type="ChEBI" id="CHEBI:58805"/>
        <dbReference type="EC" id="2.7.7.65"/>
    </reaction>
</comment>
<dbReference type="GO" id="GO:1902201">
    <property type="term" value="P:negative regulation of bacterial-type flagellum-dependent cell motility"/>
    <property type="evidence" value="ECO:0007669"/>
    <property type="project" value="TreeGrafter"/>
</dbReference>
<dbReference type="OrthoDB" id="9813903at2"/>
<keyword evidence="5" id="KW-1185">Reference proteome</keyword>
<dbReference type="GO" id="GO:0043709">
    <property type="term" value="P:cell adhesion involved in single-species biofilm formation"/>
    <property type="evidence" value="ECO:0007669"/>
    <property type="project" value="TreeGrafter"/>
</dbReference>
<accession>A0A235EL38</accession>
<evidence type="ECO:0000313" key="5">
    <source>
        <dbReference type="Proteomes" id="UP000215441"/>
    </source>
</evidence>
<evidence type="ECO:0000259" key="3">
    <source>
        <dbReference type="PROSITE" id="PS50887"/>
    </source>
</evidence>
<dbReference type="InterPro" id="IPR029787">
    <property type="entry name" value="Nucleotide_cyclase"/>
</dbReference>
<comment type="caution">
    <text evidence="4">The sequence shown here is derived from an EMBL/GenBank/DDBJ whole genome shotgun (WGS) entry which is preliminary data.</text>
</comment>
<gene>
    <name evidence="4" type="ORF">CBY09_16640</name>
</gene>
<dbReference type="EMBL" id="NOIG01000010">
    <property type="protein sequence ID" value="OYD49277.1"/>
    <property type="molecule type" value="Genomic_DNA"/>
</dbReference>
<evidence type="ECO:0000313" key="4">
    <source>
        <dbReference type="EMBL" id="OYD49277.1"/>
    </source>
</evidence>
<dbReference type="NCBIfam" id="TIGR00254">
    <property type="entry name" value="GGDEF"/>
    <property type="match status" value="1"/>
</dbReference>
<name>A0A235EL38_9BURK</name>
<dbReference type="InterPro" id="IPR043128">
    <property type="entry name" value="Rev_trsase/Diguanyl_cyclase"/>
</dbReference>
<feature type="domain" description="GGDEF" evidence="3">
    <location>
        <begin position="204"/>
        <end position="332"/>
    </location>
</feature>
<dbReference type="InterPro" id="IPR000160">
    <property type="entry name" value="GGDEF_dom"/>
</dbReference>
<dbReference type="AlphaFoldDB" id="A0A235EL38"/>
<dbReference type="PROSITE" id="PS50887">
    <property type="entry name" value="GGDEF"/>
    <property type="match status" value="1"/>
</dbReference>
<reference evidence="4 5" key="1">
    <citation type="submission" date="2017-07" db="EMBL/GenBank/DDBJ databases">
        <title>Acidovorax KNDSW TSA 6 genome sequence and assembly.</title>
        <authorList>
            <person name="Mayilraj S."/>
        </authorList>
    </citation>
    <scope>NUCLEOTIDE SEQUENCE [LARGE SCALE GENOMIC DNA]</scope>
    <source>
        <strain evidence="4 5">KNDSW-TSA6</strain>
    </source>
</reference>
<dbReference type="InterPro" id="IPR050469">
    <property type="entry name" value="Diguanylate_Cyclase"/>
</dbReference>
<dbReference type="GO" id="GO:0052621">
    <property type="term" value="F:diguanylate cyclase activity"/>
    <property type="evidence" value="ECO:0007669"/>
    <property type="project" value="UniProtKB-EC"/>
</dbReference>
<dbReference type="PANTHER" id="PTHR45138:SF9">
    <property type="entry name" value="DIGUANYLATE CYCLASE DGCM-RELATED"/>
    <property type="match status" value="1"/>
</dbReference>
<sequence>MKPILQNLVEMTGHRDHLRLEVSVLSTLQKLSSITEVRALELFTDAGVPYVRPRTWVDNGQLVSTDSEAAADPRREPLDNYPALRGCVDTHGESALASPRKGRYVLWLPVWMHDKVSTCLEITQSRPFSAHKLDVLMGVFQVYQNYQSLLDYSERDALTGLFNRKTFDEQFSRHTMSGLASRTSAANESLVADESPVANEHEPVQQWLAVVDIDHFKQVNDRFGHLYGDEVLILIANILRSSFRSHDRIFRFGGEEFVVLLRSTTLSTAHKVFNRFRLAVQEYNFPQVGRVTVSLGFVCTTKGSPVEILGQADQALYYAKEHGRNQVCFYDDLVANGHLAAKVANDDVELF</sequence>
<dbReference type="EC" id="2.7.7.65" evidence="1"/>
<dbReference type="SUPFAM" id="SSF55073">
    <property type="entry name" value="Nucleotide cyclase"/>
    <property type="match status" value="1"/>
</dbReference>
<dbReference type="GO" id="GO:0005886">
    <property type="term" value="C:plasma membrane"/>
    <property type="evidence" value="ECO:0007669"/>
    <property type="project" value="TreeGrafter"/>
</dbReference>
<dbReference type="Gene3D" id="3.30.70.270">
    <property type="match status" value="1"/>
</dbReference>
<dbReference type="Pfam" id="PF00990">
    <property type="entry name" value="GGDEF"/>
    <property type="match status" value="1"/>
</dbReference>
<evidence type="ECO:0000256" key="1">
    <source>
        <dbReference type="ARBA" id="ARBA00012528"/>
    </source>
</evidence>
<dbReference type="PANTHER" id="PTHR45138">
    <property type="entry name" value="REGULATORY COMPONENTS OF SENSORY TRANSDUCTION SYSTEM"/>
    <property type="match status" value="1"/>
</dbReference>
<dbReference type="CDD" id="cd01949">
    <property type="entry name" value="GGDEF"/>
    <property type="match status" value="1"/>
</dbReference>
<evidence type="ECO:0000256" key="2">
    <source>
        <dbReference type="ARBA" id="ARBA00034247"/>
    </source>
</evidence>
<dbReference type="RefSeq" id="WP_094290691.1">
    <property type="nucleotide sequence ID" value="NZ_JAMXHW010000016.1"/>
</dbReference>
<protein>
    <recommendedName>
        <fullName evidence="1">diguanylate cyclase</fullName>
        <ecNumber evidence="1">2.7.7.65</ecNumber>
    </recommendedName>
</protein>
<organism evidence="4 5">
    <name type="scientific">Acidovorax kalamii</name>
    <dbReference type="NCBI Taxonomy" id="2004485"/>
    <lineage>
        <taxon>Bacteria</taxon>
        <taxon>Pseudomonadati</taxon>
        <taxon>Pseudomonadota</taxon>
        <taxon>Betaproteobacteria</taxon>
        <taxon>Burkholderiales</taxon>
        <taxon>Comamonadaceae</taxon>
        <taxon>Acidovorax</taxon>
    </lineage>
</organism>
<dbReference type="Proteomes" id="UP000215441">
    <property type="component" value="Unassembled WGS sequence"/>
</dbReference>
<proteinExistence type="predicted"/>
<dbReference type="FunFam" id="3.30.70.270:FF:000001">
    <property type="entry name" value="Diguanylate cyclase domain protein"/>
    <property type="match status" value="1"/>
</dbReference>